<dbReference type="Pfam" id="PF02498">
    <property type="entry name" value="Bro-N"/>
    <property type="match status" value="1"/>
</dbReference>
<dbReference type="PANTHER" id="PTHR36180:SF2">
    <property type="entry name" value="BRO FAMILY PROTEIN"/>
    <property type="match status" value="1"/>
</dbReference>
<dbReference type="PANTHER" id="PTHR36180">
    <property type="entry name" value="DNA-BINDING PROTEIN-RELATED-RELATED"/>
    <property type="match status" value="1"/>
</dbReference>
<dbReference type="Proteomes" id="UP001300348">
    <property type="component" value="Chromosome"/>
</dbReference>
<feature type="domain" description="Bro-N" evidence="1">
    <location>
        <begin position="1"/>
        <end position="108"/>
    </location>
</feature>
<dbReference type="SMART" id="SM01040">
    <property type="entry name" value="Bro-N"/>
    <property type="match status" value="1"/>
</dbReference>
<proteinExistence type="predicted"/>
<gene>
    <name evidence="2" type="ORF">QL112_006015</name>
</gene>
<organism evidence="2 3">
    <name type="scientific">Xenorhabdus griffiniae</name>
    <dbReference type="NCBI Taxonomy" id="351672"/>
    <lineage>
        <taxon>Bacteria</taxon>
        <taxon>Pseudomonadati</taxon>
        <taxon>Pseudomonadota</taxon>
        <taxon>Gammaproteobacteria</taxon>
        <taxon>Enterobacterales</taxon>
        <taxon>Morganellaceae</taxon>
        <taxon>Xenorhabdus</taxon>
    </lineage>
</organism>
<dbReference type="RefSeq" id="WP_189760710.1">
    <property type="nucleotide sequence ID" value="NZ_CAWPOC010000004.1"/>
</dbReference>
<dbReference type="InterPro" id="IPR003497">
    <property type="entry name" value="BRO_N_domain"/>
</dbReference>
<keyword evidence="3" id="KW-1185">Reference proteome</keyword>
<evidence type="ECO:0000313" key="2">
    <source>
        <dbReference type="EMBL" id="WNH03254.1"/>
    </source>
</evidence>
<dbReference type="EMBL" id="CP133647">
    <property type="protein sequence ID" value="WNH03254.1"/>
    <property type="molecule type" value="Genomic_DNA"/>
</dbReference>
<dbReference type="PROSITE" id="PS51750">
    <property type="entry name" value="BRO_N"/>
    <property type="match status" value="1"/>
</dbReference>
<protein>
    <submittedName>
        <fullName evidence="2">BRO family protein</fullName>
    </submittedName>
</protein>
<reference evidence="2 3" key="1">
    <citation type="journal article" date="2023" name="Access Microbiol">
        <title>The genome of a steinernematid-associated Pseudomonas piscis bacterium encodes the biosynthesis of insect toxins.</title>
        <authorList>
            <person name="Awori R.M."/>
            <person name="Hendre P."/>
            <person name="Amugune N.O."/>
        </authorList>
    </citation>
    <scope>NUCLEOTIDE SEQUENCE [LARGE SCALE GENOMIC DNA]</scope>
    <source>
        <strain evidence="2 3">97</strain>
    </source>
</reference>
<dbReference type="GeneID" id="88855094"/>
<accession>A0ABY9XKW1</accession>
<sequence length="205" mass="23282">MANQLVVPFVFESHNIRTLNISGNPWFVAQDVCSALNIQNVTQAIDRLDGDERSMFNIGRQGKVNIINESGMYFLTIRCRDAVKTGTLPHRFRKWVTSVVLPAIRKTGSYISKKNVASLEQSIICPCCQKPASIIDVKYYHREKSEIFALCNNAQCPSLPFKVDLLFSHYLQIEDEDRRVCDVRQLINGMTATEKLKLVNALTSR</sequence>
<name>A0ABY9XKW1_9GAMM</name>
<evidence type="ECO:0000313" key="3">
    <source>
        <dbReference type="Proteomes" id="UP001300348"/>
    </source>
</evidence>
<evidence type="ECO:0000259" key="1">
    <source>
        <dbReference type="PROSITE" id="PS51750"/>
    </source>
</evidence>